<evidence type="ECO:0000256" key="2">
    <source>
        <dbReference type="SAM" id="SignalP"/>
    </source>
</evidence>
<feature type="region of interest" description="Disordered" evidence="1">
    <location>
        <begin position="522"/>
        <end position="549"/>
    </location>
</feature>
<name>M8BDV4_AEGTA</name>
<keyword evidence="2" id="KW-0732">Signal</keyword>
<dbReference type="SUPFAM" id="SSF89372">
    <property type="entry name" value="Fucose-specific lectin"/>
    <property type="match status" value="2"/>
</dbReference>
<proteinExistence type="predicted"/>
<dbReference type="Gene3D" id="2.40.70.10">
    <property type="entry name" value="Acid Proteases"/>
    <property type="match status" value="1"/>
</dbReference>
<dbReference type="PANTHER" id="PTHR36893">
    <property type="entry name" value="OS01G0275950 PROTEIN"/>
    <property type="match status" value="1"/>
</dbReference>
<sequence>MAGPACRFLSCFLCFVACLLVMESALSAHSWCTPHPNPKGEVEFKQKTDKFWEYQEQSNTWVEISMPFNLMSCINGTCTKVGSIKQPESKHGRASVSSQEKDTDPVLTIRKRISLARMSESSVWVTGQSGSIYERFWNGVMWVIAPHELPTAAGYATATFIVNTTILALSEAGILYQLQLNEHAQPIWTEMTFSYEQHFTNLGEKTQSQATHIKNGVVSHNGRKLFLSITNGSLIEVTELQPLRWNCHGRPPGADVSYISDAENARPGTVFTVSSTGDLYEFDKETKPSWKKHIWSEQTTKNVSLSSSVGCALHGLLGSNSVSLFLITKLLKVFIDWQDGLLVERRLHRRKWKWDKHGAPKGQRLSSITEVQQDESNDATSMFFTTTTGKQFLSQEETKLTLFIFSIGQGGASSNKIRGLWVNHMSPDHAKVAASVRGLQIQVGRLIFQLDDGRLGELHLPGMGGDHFGPSQQNSIRRKLPNKYEWSILDTPETEGWNAEYCTEEHGPTNCITGAMNVAADTEPTNLSNAPPRRRKAEEKQHYLHGHSHESDETESYNILSRSIYLNFHMRVMHADRSLFLITDNGLTLEYLNSNGVWLWLRHEHITGMKGTLGSYNGSLYLVDLHGNLHIRERNGDELLWINCTAMRKGRQVASGPPWDGIPGLSRRVTTDDALFFVNKRGRLLQFTVALRKFKWKDCHSPPDTKVAFIVDQEVFRRNIIFVVGRNGRMYQYNRITELWHRHYQSPHLVLSRSPGTAMRPSPLSLTGSIFMISEHGGLVEYHFSPQDGWEWVEHGTPHRDVTLVVAPGPCFDGTQLFVIGSDGHVYLRHLDERTWRWTSHGHPSEPSSTTTAVAGGGEQSCATLGAADAHYASSFRGSCDEKVSPANQHLGTLQLTAAVSFWSSSLAIFVGNGVADDAYAIRRTGGGCAAGAVLQGRGGLRTARRPGVAVHGHGYESRQRHVFYVKIGDHCYHDLCDMGGSDIAPVQIEDIDITIKLKNKDTISSFGIIRDVEVLYGKIKYPTNFLVLGSPQDDFCPIIFGWPLLNAVNVEIDCTKEKVSVKFGNVSHEFKLSKFNRQPHDKELPSKDEIIGLASIVVPPTDPLEQYVLDHENDMHMNETNEIDEILFRQTPILKHNLSVETLGDPLPPKSDPVFELKKLPDT</sequence>
<dbReference type="AlphaFoldDB" id="M8BDV4"/>
<reference evidence="3" key="1">
    <citation type="submission" date="2015-06" db="UniProtKB">
        <authorList>
            <consortium name="EnsemblPlants"/>
        </authorList>
    </citation>
    <scope>IDENTIFICATION</scope>
</reference>
<accession>M8BDV4</accession>
<evidence type="ECO:0000313" key="3">
    <source>
        <dbReference type="EnsemblPlants" id="EMT23100"/>
    </source>
</evidence>
<protein>
    <submittedName>
        <fullName evidence="3">Uncharacterized protein</fullName>
    </submittedName>
</protein>
<dbReference type="PANTHER" id="PTHR36893:SF1">
    <property type="entry name" value="BULB-TYPE LECTIN DOMAIN-CONTAINING PROTEIN"/>
    <property type="match status" value="1"/>
</dbReference>
<dbReference type="InterPro" id="IPR021109">
    <property type="entry name" value="Peptidase_aspartic_dom_sf"/>
</dbReference>
<evidence type="ECO:0000256" key="1">
    <source>
        <dbReference type="SAM" id="MobiDB-lite"/>
    </source>
</evidence>
<dbReference type="Gene3D" id="2.120.10.70">
    <property type="entry name" value="Fucose-specific lectin"/>
    <property type="match status" value="1"/>
</dbReference>
<feature type="signal peptide" evidence="2">
    <location>
        <begin position="1"/>
        <end position="27"/>
    </location>
</feature>
<feature type="chain" id="PRO_5014583216" evidence="2">
    <location>
        <begin position="28"/>
        <end position="1164"/>
    </location>
</feature>
<dbReference type="EnsemblPlants" id="EMT23100">
    <property type="protein sequence ID" value="EMT23100"/>
    <property type="gene ID" value="F775_23049"/>
</dbReference>
<organism evidence="3">
    <name type="scientific">Aegilops tauschii</name>
    <name type="common">Tausch's goatgrass</name>
    <name type="synonym">Aegilops squarrosa</name>
    <dbReference type="NCBI Taxonomy" id="37682"/>
    <lineage>
        <taxon>Eukaryota</taxon>
        <taxon>Viridiplantae</taxon>
        <taxon>Streptophyta</taxon>
        <taxon>Embryophyta</taxon>
        <taxon>Tracheophyta</taxon>
        <taxon>Spermatophyta</taxon>
        <taxon>Magnoliopsida</taxon>
        <taxon>Liliopsida</taxon>
        <taxon>Poales</taxon>
        <taxon>Poaceae</taxon>
        <taxon>BOP clade</taxon>
        <taxon>Pooideae</taxon>
        <taxon>Triticodae</taxon>
        <taxon>Triticeae</taxon>
        <taxon>Triticinae</taxon>
        <taxon>Aegilops</taxon>
    </lineage>
</organism>
<feature type="compositionally biased region" description="Basic and acidic residues" evidence="1">
    <location>
        <begin position="536"/>
        <end position="549"/>
    </location>
</feature>